<dbReference type="Pfam" id="PF20311">
    <property type="entry name" value="DUF6607"/>
    <property type="match status" value="1"/>
</dbReference>
<keyword evidence="1" id="KW-0732">Signal</keyword>
<accession>A0ABV6ZZS0</accession>
<dbReference type="Proteomes" id="UP001595379">
    <property type="component" value="Unassembled WGS sequence"/>
</dbReference>
<sequence>MRVFLISASVVLLAGCATGQGYVSGGAGSGTVNALPVQSQAEFERDRDAILAMAGEYDVTFDFRETVPLREGYELAEPKRTGAWEVVRVIEDRGDFISLQHFLLVGDDEDNPMVIKHWRQDWEYEPARIMDYDGHDDWHMIDLTEAEAAGAWSQSVYQVDDSPRYAAVARWTHDDDGISTWEPDVSNRPLPRRDDTTRSDYHAIQAVNRHVITPWGWVHEQDNTKIVIDAAGEHPLVREVGVNTYVRTDLPRDDAADEYWAATADYWTNVRAFWDTLEATADTFHVADDAEGTLLYGPMLSASMRIAFGAADTEEAWAEAEDLLASQVAINGEPVSTNFIEMAAAE</sequence>
<reference evidence="3" key="1">
    <citation type="journal article" date="2019" name="Int. J. Syst. Evol. Microbiol.">
        <title>The Global Catalogue of Microorganisms (GCM) 10K type strain sequencing project: providing services to taxonomists for standard genome sequencing and annotation.</title>
        <authorList>
            <consortium name="The Broad Institute Genomics Platform"/>
            <consortium name="The Broad Institute Genome Sequencing Center for Infectious Disease"/>
            <person name="Wu L."/>
            <person name="Ma J."/>
        </authorList>
    </citation>
    <scope>NUCLEOTIDE SEQUENCE [LARGE SCALE GENOMIC DNA]</scope>
    <source>
        <strain evidence="3">KCTC 52487</strain>
    </source>
</reference>
<protein>
    <submittedName>
        <fullName evidence="2">DUF6607 family protein</fullName>
    </submittedName>
</protein>
<dbReference type="InterPro" id="IPR046715">
    <property type="entry name" value="DUF6607"/>
</dbReference>
<gene>
    <name evidence="2" type="ORF">ACFOOR_12250</name>
</gene>
<dbReference type="RefSeq" id="WP_343165204.1">
    <property type="nucleotide sequence ID" value="NZ_JBHRSV010000026.1"/>
</dbReference>
<feature type="chain" id="PRO_5046712523" evidence="1">
    <location>
        <begin position="20"/>
        <end position="346"/>
    </location>
</feature>
<evidence type="ECO:0000256" key="1">
    <source>
        <dbReference type="SAM" id="SignalP"/>
    </source>
</evidence>
<organism evidence="2 3">
    <name type="scientific">Hyphobacterium vulgare</name>
    <dbReference type="NCBI Taxonomy" id="1736751"/>
    <lineage>
        <taxon>Bacteria</taxon>
        <taxon>Pseudomonadati</taxon>
        <taxon>Pseudomonadota</taxon>
        <taxon>Alphaproteobacteria</taxon>
        <taxon>Maricaulales</taxon>
        <taxon>Maricaulaceae</taxon>
        <taxon>Hyphobacterium</taxon>
    </lineage>
</organism>
<dbReference type="PROSITE" id="PS51257">
    <property type="entry name" value="PROKAR_LIPOPROTEIN"/>
    <property type="match status" value="1"/>
</dbReference>
<feature type="signal peptide" evidence="1">
    <location>
        <begin position="1"/>
        <end position="19"/>
    </location>
</feature>
<dbReference type="EMBL" id="JBHRSV010000026">
    <property type="protein sequence ID" value="MFC2926880.1"/>
    <property type="molecule type" value="Genomic_DNA"/>
</dbReference>
<name>A0ABV6ZZS0_9PROT</name>
<comment type="caution">
    <text evidence="2">The sequence shown here is derived from an EMBL/GenBank/DDBJ whole genome shotgun (WGS) entry which is preliminary data.</text>
</comment>
<keyword evidence="3" id="KW-1185">Reference proteome</keyword>
<proteinExistence type="predicted"/>
<evidence type="ECO:0000313" key="2">
    <source>
        <dbReference type="EMBL" id="MFC2926880.1"/>
    </source>
</evidence>
<evidence type="ECO:0000313" key="3">
    <source>
        <dbReference type="Proteomes" id="UP001595379"/>
    </source>
</evidence>